<evidence type="ECO:0000259" key="10">
    <source>
        <dbReference type="PROSITE" id="PS50016"/>
    </source>
</evidence>
<feature type="region of interest" description="Disordered" evidence="9">
    <location>
        <begin position="229"/>
        <end position="248"/>
    </location>
</feature>
<evidence type="ECO:0000313" key="11">
    <source>
        <dbReference type="Ensembl" id="ENSLLEP00000010032.1"/>
    </source>
</evidence>
<dbReference type="PANTHER" id="PTHR23194:SF3">
    <property type="entry name" value="PYGOPUS HOMOLOG 1"/>
    <property type="match status" value="1"/>
</dbReference>
<keyword evidence="3" id="KW-0479">Metal-binding</keyword>
<keyword evidence="5" id="KW-0862">Zinc</keyword>
<evidence type="ECO:0000256" key="2">
    <source>
        <dbReference type="ARBA" id="ARBA00022687"/>
    </source>
</evidence>
<evidence type="ECO:0000256" key="3">
    <source>
        <dbReference type="ARBA" id="ARBA00022723"/>
    </source>
</evidence>
<dbReference type="Gene3D" id="3.30.40.10">
    <property type="entry name" value="Zinc/RING finger domain, C3HC4 (zinc finger)"/>
    <property type="match status" value="1"/>
</dbReference>
<dbReference type="PROSITE" id="PS50016">
    <property type="entry name" value="ZF_PHD_2"/>
    <property type="match status" value="1"/>
</dbReference>
<evidence type="ECO:0000256" key="9">
    <source>
        <dbReference type="SAM" id="MobiDB-lite"/>
    </source>
</evidence>
<dbReference type="InterPro" id="IPR019786">
    <property type="entry name" value="Zinc_finger_PHD-type_CS"/>
</dbReference>
<feature type="compositionally biased region" description="Basic and acidic residues" evidence="9">
    <location>
        <begin position="239"/>
        <end position="248"/>
    </location>
</feature>
<comment type="subcellular location">
    <subcellularLocation>
        <location evidence="1">Nucleus</location>
    </subcellularLocation>
</comment>
<keyword evidence="2" id="KW-0879">Wnt signaling pathway</keyword>
<evidence type="ECO:0000256" key="5">
    <source>
        <dbReference type="ARBA" id="ARBA00022833"/>
    </source>
</evidence>
<evidence type="ECO:0000256" key="6">
    <source>
        <dbReference type="ARBA" id="ARBA00023242"/>
    </source>
</evidence>
<dbReference type="AlphaFoldDB" id="A0A8C5M7Y2"/>
<protein>
    <submittedName>
        <fullName evidence="11">Pygopus family PHD finger 1</fullName>
    </submittedName>
</protein>
<dbReference type="PANTHER" id="PTHR23194">
    <property type="entry name" value="PYGOPUS"/>
    <property type="match status" value="1"/>
</dbReference>
<sequence>PSGALRYSPFLKVWSLGSDAFPRPRDRITANKSPINEYAPPRVTSSDHLIASNPFADDYMVSYPLAYSQIYKQRPCSRGQNSYRVLHNTHPRMVSPVPVSPSREQLLHFQRMTMHRALGRAHYFNVIAQDNHNHLCFGAGLDPNITFPGQHFRSVQPQCVQTSESPNHFNLRTNHRSLKNNFTVHMEAINPSAQPQNHYAIPRPFSSNLSHQNQVSDFTILSDDTDDLRSVSVEPQPVDDTKRKPETHCSPELAKTDVTSQEKCNRWLLHAVSCGHLTKRPLYPCGICSGEVDDVKDAIMCEASCRQWFHRTCTGLTEVAHMLLTSEASAVWGCDGCMNKKDIKLVQIKP</sequence>
<dbReference type="OrthoDB" id="270215at2759"/>
<dbReference type="InterPro" id="IPR011011">
    <property type="entry name" value="Znf_FYVE_PHD"/>
</dbReference>
<keyword evidence="6" id="KW-0539">Nucleus</keyword>
<organism evidence="11 12">
    <name type="scientific">Leptobrachium leishanense</name>
    <name type="common">Leishan spiny toad</name>
    <dbReference type="NCBI Taxonomy" id="445787"/>
    <lineage>
        <taxon>Eukaryota</taxon>
        <taxon>Metazoa</taxon>
        <taxon>Chordata</taxon>
        <taxon>Craniata</taxon>
        <taxon>Vertebrata</taxon>
        <taxon>Euteleostomi</taxon>
        <taxon>Amphibia</taxon>
        <taxon>Batrachia</taxon>
        <taxon>Anura</taxon>
        <taxon>Pelobatoidea</taxon>
        <taxon>Megophryidae</taxon>
        <taxon>Leptobrachium</taxon>
    </lineage>
</organism>
<reference evidence="11" key="1">
    <citation type="submission" date="2025-08" db="UniProtKB">
        <authorList>
            <consortium name="Ensembl"/>
        </authorList>
    </citation>
    <scope>IDENTIFICATION</scope>
</reference>
<dbReference type="InterPro" id="IPR019787">
    <property type="entry name" value="Znf_PHD-finger"/>
</dbReference>
<name>A0A8C5M7Y2_9ANUR</name>
<proteinExistence type="predicted"/>
<dbReference type="PROSITE" id="PS01359">
    <property type="entry name" value="ZF_PHD_1"/>
    <property type="match status" value="1"/>
</dbReference>
<evidence type="ECO:0000256" key="7">
    <source>
        <dbReference type="ARBA" id="ARBA00037400"/>
    </source>
</evidence>
<evidence type="ECO:0000313" key="12">
    <source>
        <dbReference type="Proteomes" id="UP000694569"/>
    </source>
</evidence>
<dbReference type="GO" id="GO:0016055">
    <property type="term" value="P:Wnt signaling pathway"/>
    <property type="evidence" value="ECO:0007669"/>
    <property type="project" value="UniProtKB-KW"/>
</dbReference>
<feature type="domain" description="PHD-type" evidence="10">
    <location>
        <begin position="282"/>
        <end position="340"/>
    </location>
</feature>
<evidence type="ECO:0000256" key="1">
    <source>
        <dbReference type="ARBA" id="ARBA00004123"/>
    </source>
</evidence>
<reference evidence="11" key="2">
    <citation type="submission" date="2025-09" db="UniProtKB">
        <authorList>
            <consortium name="Ensembl"/>
        </authorList>
    </citation>
    <scope>IDENTIFICATION</scope>
</reference>
<dbReference type="SUPFAM" id="SSF57903">
    <property type="entry name" value="FYVE/PHD zinc finger"/>
    <property type="match status" value="1"/>
</dbReference>
<accession>A0A8C5M7Y2</accession>
<comment type="function">
    <text evidence="7">Involved in signal transduction through the Wnt pathway.</text>
</comment>
<dbReference type="GO" id="GO:0008270">
    <property type="term" value="F:zinc ion binding"/>
    <property type="evidence" value="ECO:0007669"/>
    <property type="project" value="UniProtKB-KW"/>
</dbReference>
<dbReference type="Ensembl" id="ENSLLET00000010423.1">
    <property type="protein sequence ID" value="ENSLLEP00000010032.1"/>
    <property type="gene ID" value="ENSLLEG00000006394.1"/>
</dbReference>
<dbReference type="FunFam" id="3.30.40.10:FF:000107">
    <property type="entry name" value="pygopus homolog 1"/>
    <property type="match status" value="1"/>
</dbReference>
<dbReference type="GO" id="GO:0005634">
    <property type="term" value="C:nucleus"/>
    <property type="evidence" value="ECO:0007669"/>
    <property type="project" value="UniProtKB-SubCell"/>
</dbReference>
<dbReference type="CDD" id="cd15635">
    <property type="entry name" value="PHD_PYGO1"/>
    <property type="match status" value="1"/>
</dbReference>
<dbReference type="Proteomes" id="UP000694569">
    <property type="component" value="Unplaced"/>
</dbReference>
<keyword evidence="12" id="KW-1185">Reference proteome</keyword>
<evidence type="ECO:0000256" key="4">
    <source>
        <dbReference type="ARBA" id="ARBA00022771"/>
    </source>
</evidence>
<gene>
    <name evidence="11" type="primary">PYGO1</name>
</gene>
<dbReference type="InterPro" id="IPR052475">
    <property type="entry name" value="Wnt_Signal_Transd_Protein"/>
</dbReference>
<dbReference type="GeneTree" id="ENSGT00530000063948"/>
<evidence type="ECO:0000256" key="8">
    <source>
        <dbReference type="PROSITE-ProRule" id="PRU00146"/>
    </source>
</evidence>
<keyword evidence="4 8" id="KW-0863">Zinc-finger</keyword>
<dbReference type="InterPro" id="IPR013083">
    <property type="entry name" value="Znf_RING/FYVE/PHD"/>
</dbReference>